<evidence type="ECO:0000256" key="16">
    <source>
        <dbReference type="PIRSR" id="PIRSR005562-1"/>
    </source>
</evidence>
<dbReference type="InterPro" id="IPR029069">
    <property type="entry name" value="HotDog_dom_sf"/>
</dbReference>
<evidence type="ECO:0000256" key="3">
    <source>
        <dbReference type="ARBA" id="ARBA00022679"/>
    </source>
</evidence>
<keyword evidence="5 15" id="KW-0521">NADP</keyword>
<dbReference type="Pfam" id="PF00698">
    <property type="entry name" value="Acyl_transf_1"/>
    <property type="match status" value="1"/>
</dbReference>
<sequence length="2088" mass="228569">MKSTSTYSNEVDFSLTLDNKTVVDLKVPTHLLPLATKQKDSFLATESATSEGEETSLHPVELATGFINHMAQSSNFSPQHDQLIQMLSTHVETTLLAGTNIHALAASELHGNESRQRNLIGTYLSASLAAGSSRSTPSALLDARSSGNAKIVGLLGGQGNNKAYFDELRSVWETYRPLVGEFIDKLSATLKSLSQGLHVDDDADDIKEQYPRGLDASHWLRHAEDTPSNEYLVSAPVSFPLIGLLQLAHVKAISMSLGVSPSSLFSRLAGHSQGVVVAAILSTVAPSSNWEESYLAASLKAIKILFSIGCRSQQTFAQDALSTALATKLEVEYGMGKPTPMLSISGSASLSRSQLDKIIMQTNTRLPSEKHVHLALINSLVSNNFVVSGPERTLAALVQNIRAISAPAADAGSQGRVPFSQRKPTPSMRFLPISVPCHCALLNAAVPLIEADLQNLGVSIGADELKVPVNQLTSAQLEDETNKKDIVPLLVRLITIQPVDWVSENTNCFETNNNNNNNNNNNVTHIIDFGPGLNSGVGSLTHKNLLGRGLRVLIAGKLSTLTADPQSPGPLSELFQPAQTSLVQPPKWTSFSPSLIRTLASQDKAILNTPFSQLLRGLPPIMVGGMTPTTTSPTFVAAVMNAGYHIEFACGGYHSASSLKTALTQLHSLIAPGRSIALNVIYVAPRQIAWQIPLIKTLRSEGMPISSVTVGGGVPSVEVATNWIDDLGLEFLSLKPGSVSGIRQVIDIAKARPNFSVVLQWTGGRGGGHHSAEDMFAPVLETYAEIRAHKNIVLLAGGGLGSAKDVTPWFTGEWVDQVSGRKNMVMMPFDGVLLGSRVMVTLEAQTSLGAKQQIALAKGVENDLWEGTYKGETGGILSVVSEMGERIHVVATRGAKFWAEMDRIVFSVDKKKRAPILEKHRAKIIKGLNADFQRVWFGRKMDGSGREDCEVADMTYAEVVQRLVQLMVVAEGRRWIDKSYVGFLTAFLERVEERLGDEDCEESVVSEDDCRDDPILAVETVLRACPLAKSTLLCSEDVDLFFQLCRRAGQKPVPFVPALDDSFETWFKKDSLWQSEDVEAVVDQDAGRTFILHGPVAARHTCQVNEPVGEVLDGINQGVVEHLMQGLDASSLPYEEIMGMAKKSEALTESLNLSGLSGDDLRQVLVGASTWKSALLSSRSILRGRDMVENPVRRLFGTASFESSIAHVHDDSITIFGQEKRLMLEITKDANNVIEVLPFTYTTRGNKPVSLQLKFHYRPDTPYAPIREVMEHRNERICAMYRQLWQGESTSETTETVAKGPEFAVFEDSFTVDSTRVRTLNRAIGYSKAHQHEKVPMDFAVVACWSPICKALLQDPIQGDVLNLVHLSNAYEAAGQDIKPLQVGDKLSTRAFVNSIAIEDSGKVVEVVCEVRRQSQSQVVMTVRSNFLFRGQYTDYASTFARKTEPKHELHMSSEADIAVLATKPWFRLDNQNGNTLDNLNLTDLTLEFHLETSTKWLSKSVYSTIDTTGHAYVRSEAGDLTAVATILHRDFECKSNSVLSYLSRWGQIVASEKAQPLSTDPAVATPNETPLPIQIPSSNESYSLASGDFNPIHTSPLFASLVSLPGTITHGMYLSAAVRSLLETHLTNSTPSRIRAYNVSFTGMVLPNDSLTVSFSHTAMKSGNLYISISVLNPSTNAKVLTGSAILSQPSTTVIFTGQGSQEPGMGMSLYATSPIARGIWDRAETYFQSQFGLSILQIVRQNPKSITVHFGGVKGRMLRQNYLSMYYEVPGTGSSSGSPVRKPIFPDITPTTKSYTHSSPNGLLFATQFAQPALTIMEMAAYKDLQSRGVLPSDCNFAGHSLGEYAALLSITDFMPFENLLYFVFWRGMTMQSAVERDEEGRSRFAMVAVDPSRITKGYREHDLRGLVKKVMDLSGWFVEIVNLNIKDRQYVCAGDLRALDLLQRVCDSLSAGGKEEEVINKLLVERYSALDLKAEEIVLVRGKATVPLSGVDVPFHSSFLRPRIEAFRRTLQDSINMERLKPERLVGKYVPNVTGTPFELSREYLEKVAAITGSEKLQTDVLGRWEDWEARIQREGGRQEVGVAA</sequence>
<organism evidence="18 19">
    <name type="scientific">Rhypophila decipiens</name>
    <dbReference type="NCBI Taxonomy" id="261697"/>
    <lineage>
        <taxon>Eukaryota</taxon>
        <taxon>Fungi</taxon>
        <taxon>Dikarya</taxon>
        <taxon>Ascomycota</taxon>
        <taxon>Pezizomycotina</taxon>
        <taxon>Sordariomycetes</taxon>
        <taxon>Sordariomycetidae</taxon>
        <taxon>Sordariales</taxon>
        <taxon>Naviculisporaceae</taxon>
        <taxon>Rhypophila</taxon>
    </lineage>
</organism>
<keyword evidence="6 15" id="KW-0560">Oxidoreductase</keyword>
<dbReference type="InterPro" id="IPR041099">
    <property type="entry name" value="FAS1_N"/>
</dbReference>
<dbReference type="Pfam" id="PF22235">
    <property type="entry name" value="FAS1_thioest_ins"/>
    <property type="match status" value="1"/>
</dbReference>
<dbReference type="CDD" id="cd03447">
    <property type="entry name" value="FAS_MaoC"/>
    <property type="match status" value="1"/>
</dbReference>
<evidence type="ECO:0000256" key="13">
    <source>
        <dbReference type="ARBA" id="ARBA00048572"/>
    </source>
</evidence>
<dbReference type="InterPro" id="IPR013565">
    <property type="entry name" value="Fas1/AflB-like_central"/>
</dbReference>
<accession>A0AAN6XW31</accession>
<dbReference type="Gene3D" id="1.20.1050.120">
    <property type="match status" value="1"/>
</dbReference>
<dbReference type="SUPFAM" id="SSF52151">
    <property type="entry name" value="FabD/lysophospholipase-like"/>
    <property type="match status" value="2"/>
</dbReference>
<dbReference type="GO" id="GO:0004321">
    <property type="term" value="F:fatty-acyl-CoA synthase activity"/>
    <property type="evidence" value="ECO:0007669"/>
    <property type="project" value="UniProtKB-EC"/>
</dbReference>
<evidence type="ECO:0000256" key="1">
    <source>
        <dbReference type="ARBA" id="ARBA00001055"/>
    </source>
</evidence>
<evidence type="ECO:0000256" key="7">
    <source>
        <dbReference type="ARBA" id="ARBA00023027"/>
    </source>
</evidence>
<dbReference type="InterPro" id="IPR039569">
    <property type="entry name" value="FAS1-like_DH_region"/>
</dbReference>
<dbReference type="Pfam" id="PF17951">
    <property type="entry name" value="FAS_meander"/>
    <property type="match status" value="1"/>
</dbReference>
<comment type="similarity">
    <text evidence="2 15">Belongs to the fungal fatty acid synthetase subunit beta family.</text>
</comment>
<dbReference type="GO" id="GO:0004314">
    <property type="term" value="F:[acyl-carrier-protein] S-malonyltransferase activity"/>
    <property type="evidence" value="ECO:0007669"/>
    <property type="project" value="UniProtKB-EC"/>
</dbReference>
<dbReference type="PANTHER" id="PTHR10982:SF21">
    <property type="entry name" value="FATTY ACID SYNTHASE SUBUNIT BETA"/>
    <property type="match status" value="1"/>
</dbReference>
<evidence type="ECO:0000256" key="14">
    <source>
        <dbReference type="ARBA" id="ARBA00048835"/>
    </source>
</evidence>
<evidence type="ECO:0000259" key="17">
    <source>
        <dbReference type="SMART" id="SM00827"/>
    </source>
</evidence>
<evidence type="ECO:0000256" key="15">
    <source>
        <dbReference type="PIRNR" id="PIRNR005562"/>
    </source>
</evidence>
<dbReference type="GO" id="GO:0004318">
    <property type="term" value="F:enoyl-[acyl-carrier-protein] reductase (NADH) activity"/>
    <property type="evidence" value="ECO:0007669"/>
    <property type="project" value="UniProtKB-UniRule"/>
</dbReference>
<dbReference type="Gene3D" id="3.20.20.70">
    <property type="entry name" value="Aldolase class I"/>
    <property type="match status" value="1"/>
</dbReference>
<dbReference type="InterPro" id="IPR001227">
    <property type="entry name" value="Ac_transferase_dom_sf"/>
</dbReference>
<keyword evidence="19" id="KW-1185">Reference proteome</keyword>
<evidence type="ECO:0000256" key="6">
    <source>
        <dbReference type="ARBA" id="ARBA00023002"/>
    </source>
</evidence>
<comment type="catalytic activity">
    <reaction evidence="11">
        <text>holo-[ACP] + malonyl-CoA = malonyl-[ACP] + CoA</text>
        <dbReference type="Rhea" id="RHEA:41792"/>
        <dbReference type="Rhea" id="RHEA-COMP:9623"/>
        <dbReference type="Rhea" id="RHEA-COMP:9685"/>
        <dbReference type="ChEBI" id="CHEBI:57287"/>
        <dbReference type="ChEBI" id="CHEBI:57384"/>
        <dbReference type="ChEBI" id="CHEBI:64479"/>
        <dbReference type="ChEBI" id="CHEBI:78449"/>
        <dbReference type="EC" id="2.3.1.39"/>
    </reaction>
</comment>
<dbReference type="GO" id="GO:0016297">
    <property type="term" value="F:fatty acyl-[ACP] hydrolase activity"/>
    <property type="evidence" value="ECO:0007669"/>
    <property type="project" value="UniProtKB-EC"/>
</dbReference>
<dbReference type="InterPro" id="IPR016035">
    <property type="entry name" value="Acyl_Trfase/lysoPLipase"/>
</dbReference>
<dbReference type="Gene3D" id="1.20.930.70">
    <property type="match status" value="1"/>
</dbReference>
<comment type="caution">
    <text evidence="18">The sequence shown here is derived from an EMBL/GenBank/DDBJ whole genome shotgun (WGS) entry which is preliminary data.</text>
</comment>
<dbReference type="SUPFAM" id="SSF51412">
    <property type="entry name" value="Inosine monophosphate dehydrogenase (IMPDH)"/>
    <property type="match status" value="1"/>
</dbReference>
<dbReference type="GO" id="GO:0004313">
    <property type="term" value="F:[acyl-carrier-protein] S-acetyltransferase activity"/>
    <property type="evidence" value="ECO:0007669"/>
    <property type="project" value="UniProtKB-EC"/>
</dbReference>
<evidence type="ECO:0000256" key="9">
    <source>
        <dbReference type="ARBA" id="ARBA00023268"/>
    </source>
</evidence>
<name>A0AAN6XW31_9PEZI</name>
<feature type="domain" description="Malonyl-CoA:ACP transacylase (MAT)" evidence="17">
    <location>
        <begin position="1696"/>
        <end position="2007"/>
    </location>
</feature>
<dbReference type="Proteomes" id="UP001301769">
    <property type="component" value="Unassembled WGS sequence"/>
</dbReference>
<dbReference type="InterPro" id="IPR032088">
    <property type="entry name" value="SAT"/>
</dbReference>
<evidence type="ECO:0000256" key="8">
    <source>
        <dbReference type="ARBA" id="ARBA00023239"/>
    </source>
</evidence>
<keyword evidence="8" id="KW-0456">Lyase</keyword>
<dbReference type="Gene3D" id="6.20.240.10">
    <property type="match status" value="1"/>
</dbReference>
<comment type="catalytic activity">
    <reaction evidence="10">
        <text>acetyl-CoA + n malonyl-CoA + 2n NADPH + 4n H(+) = a long-chain-acyl-CoA + n CoA + n CO2 + 2n NADP(+).</text>
        <dbReference type="EC" id="2.3.1.86"/>
    </reaction>
</comment>
<dbReference type="SMART" id="SM00827">
    <property type="entry name" value="PKS_AT"/>
    <property type="match status" value="1"/>
</dbReference>
<evidence type="ECO:0000256" key="5">
    <source>
        <dbReference type="ARBA" id="ARBA00022857"/>
    </source>
</evidence>
<dbReference type="Gene3D" id="6.10.60.10">
    <property type="match status" value="1"/>
</dbReference>
<evidence type="ECO:0000313" key="19">
    <source>
        <dbReference type="Proteomes" id="UP001301769"/>
    </source>
</evidence>
<comment type="catalytic activity">
    <reaction evidence="12">
        <text>(9Z)-octadecenoyl-[ACP] + H2O = (9Z)-octadecenoate + holo-[ACP] + H(+)</text>
        <dbReference type="Rhea" id="RHEA:15057"/>
        <dbReference type="Rhea" id="RHEA-COMP:9685"/>
        <dbReference type="Rhea" id="RHEA-COMP:9924"/>
        <dbReference type="ChEBI" id="CHEBI:15377"/>
        <dbReference type="ChEBI" id="CHEBI:15378"/>
        <dbReference type="ChEBI" id="CHEBI:30823"/>
        <dbReference type="ChEBI" id="CHEBI:64479"/>
        <dbReference type="ChEBI" id="CHEBI:78783"/>
        <dbReference type="EC" id="3.1.2.14"/>
    </reaction>
</comment>
<dbReference type="InterPro" id="IPR050830">
    <property type="entry name" value="Fungal_FAS"/>
</dbReference>
<dbReference type="SUPFAM" id="SSF54637">
    <property type="entry name" value="Thioesterase/thiol ester dehydrase-isomerase"/>
    <property type="match status" value="2"/>
</dbReference>
<dbReference type="InterPro" id="IPR002539">
    <property type="entry name" value="MaoC-like_dom"/>
</dbReference>
<dbReference type="InterPro" id="IPR016452">
    <property type="entry name" value="Fas1/AflB-like"/>
</dbReference>
<keyword evidence="9" id="KW-0511">Multifunctional enzyme</keyword>
<evidence type="ECO:0000256" key="4">
    <source>
        <dbReference type="ARBA" id="ARBA00022801"/>
    </source>
</evidence>
<dbReference type="InterPro" id="IPR040883">
    <property type="entry name" value="FAS_meander"/>
</dbReference>
<dbReference type="Pfam" id="PF17828">
    <property type="entry name" value="FAS_N"/>
    <property type="match status" value="1"/>
</dbReference>
<comment type="catalytic activity">
    <reaction evidence="14">
        <text>holo-[ACP] + acetyl-CoA = acetyl-[ACP] + CoA</text>
        <dbReference type="Rhea" id="RHEA:41788"/>
        <dbReference type="Rhea" id="RHEA-COMP:9621"/>
        <dbReference type="Rhea" id="RHEA-COMP:9685"/>
        <dbReference type="ChEBI" id="CHEBI:57287"/>
        <dbReference type="ChEBI" id="CHEBI:57288"/>
        <dbReference type="ChEBI" id="CHEBI:64479"/>
        <dbReference type="ChEBI" id="CHEBI:78446"/>
        <dbReference type="EC" id="2.3.1.38"/>
    </reaction>
</comment>
<dbReference type="Pfam" id="PF16073">
    <property type="entry name" value="SAT"/>
    <property type="match status" value="1"/>
</dbReference>
<dbReference type="Gene3D" id="3.40.366.10">
    <property type="entry name" value="Malonyl-Coenzyme A Acyl Carrier Protein, domain 2"/>
    <property type="match status" value="3"/>
</dbReference>
<dbReference type="Gene3D" id="3.30.1120.100">
    <property type="match status" value="1"/>
</dbReference>
<feature type="active site" description="For malonyltransferase activity" evidence="16">
    <location>
        <position position="1843"/>
    </location>
</feature>
<evidence type="ECO:0000313" key="18">
    <source>
        <dbReference type="EMBL" id="KAK4207764.1"/>
    </source>
</evidence>
<dbReference type="InterPro" id="IPR003965">
    <property type="entry name" value="Fatty_acid_synthase"/>
</dbReference>
<dbReference type="GO" id="GO:0005835">
    <property type="term" value="C:fatty acid synthase complex"/>
    <property type="evidence" value="ECO:0007669"/>
    <property type="project" value="UniProtKB-UniRule"/>
</dbReference>
<dbReference type="EMBL" id="MU858275">
    <property type="protein sequence ID" value="KAK4207764.1"/>
    <property type="molecule type" value="Genomic_DNA"/>
</dbReference>
<dbReference type="Pfam" id="PF13452">
    <property type="entry name" value="FAS1_DH_region"/>
    <property type="match status" value="1"/>
</dbReference>
<comment type="catalytic activity">
    <reaction evidence="1">
        <text>a (3R)-hydroxyacyl-[ACP] = a (2E)-enoyl-[ACP] + H2O</text>
        <dbReference type="Rhea" id="RHEA:13097"/>
        <dbReference type="Rhea" id="RHEA-COMP:9925"/>
        <dbReference type="Rhea" id="RHEA-COMP:9945"/>
        <dbReference type="ChEBI" id="CHEBI:15377"/>
        <dbReference type="ChEBI" id="CHEBI:78784"/>
        <dbReference type="ChEBI" id="CHEBI:78827"/>
        <dbReference type="EC" id="4.2.1.59"/>
    </reaction>
</comment>
<dbReference type="InterPro" id="IPR013785">
    <property type="entry name" value="Aldolase_TIM"/>
</dbReference>
<evidence type="ECO:0000256" key="11">
    <source>
        <dbReference type="ARBA" id="ARBA00048462"/>
    </source>
</evidence>
<keyword evidence="7 15" id="KW-0520">NAD</keyword>
<dbReference type="PRINTS" id="PR01483">
    <property type="entry name" value="FASYNTHASE"/>
</dbReference>
<evidence type="ECO:0000256" key="10">
    <source>
        <dbReference type="ARBA" id="ARBA00048237"/>
    </source>
</evidence>
<dbReference type="PIRSF" id="PIRSF005562">
    <property type="entry name" value="FAS_yeast_beta"/>
    <property type="match status" value="1"/>
</dbReference>
<keyword evidence="4 15" id="KW-0378">Hydrolase</keyword>
<dbReference type="Pfam" id="PF08354">
    <property type="entry name" value="Fas1-AflB-like_hel"/>
    <property type="match status" value="1"/>
</dbReference>
<dbReference type="GO" id="GO:0004312">
    <property type="term" value="F:fatty acid synthase activity"/>
    <property type="evidence" value="ECO:0007669"/>
    <property type="project" value="InterPro"/>
</dbReference>
<feature type="active site" description="For acetyltransferase activity" evidence="16">
    <location>
        <position position="272"/>
    </location>
</feature>
<dbReference type="PANTHER" id="PTHR10982">
    <property type="entry name" value="MALONYL COA-ACYL CARRIER PROTEIN TRANSACYLASE"/>
    <property type="match status" value="1"/>
</dbReference>
<dbReference type="Pfam" id="PF01575">
    <property type="entry name" value="MaoC_dehydratas"/>
    <property type="match status" value="1"/>
</dbReference>
<evidence type="ECO:0000256" key="2">
    <source>
        <dbReference type="ARBA" id="ARBA00010009"/>
    </source>
</evidence>
<protein>
    <submittedName>
        <fullName evidence="18">Acyl transferase domain-containing protein</fullName>
    </submittedName>
</protein>
<dbReference type="Gene3D" id="3.30.70.3330">
    <property type="match status" value="1"/>
</dbReference>
<dbReference type="Gene3D" id="3.10.129.10">
    <property type="entry name" value="Hotdog Thioesterase"/>
    <property type="match status" value="2"/>
</dbReference>
<proteinExistence type="inferred from homology"/>
<keyword evidence="3 15" id="KW-0808">Transferase</keyword>
<dbReference type="GO" id="GO:0019171">
    <property type="term" value="F:(3R)-hydroxyacyl-[acyl-carrier-protein] dehydratase activity"/>
    <property type="evidence" value="ECO:0007669"/>
    <property type="project" value="UniProtKB-EC"/>
</dbReference>
<dbReference type="InterPro" id="IPR014043">
    <property type="entry name" value="Acyl_transferase_dom"/>
</dbReference>
<reference evidence="18" key="1">
    <citation type="journal article" date="2023" name="Mol. Phylogenet. Evol.">
        <title>Genome-scale phylogeny and comparative genomics of the fungal order Sordariales.</title>
        <authorList>
            <person name="Hensen N."/>
            <person name="Bonometti L."/>
            <person name="Westerberg I."/>
            <person name="Brannstrom I.O."/>
            <person name="Guillou S."/>
            <person name="Cros-Aarteil S."/>
            <person name="Calhoun S."/>
            <person name="Haridas S."/>
            <person name="Kuo A."/>
            <person name="Mondo S."/>
            <person name="Pangilinan J."/>
            <person name="Riley R."/>
            <person name="LaButti K."/>
            <person name="Andreopoulos B."/>
            <person name="Lipzen A."/>
            <person name="Chen C."/>
            <person name="Yan M."/>
            <person name="Daum C."/>
            <person name="Ng V."/>
            <person name="Clum A."/>
            <person name="Steindorff A."/>
            <person name="Ohm R.A."/>
            <person name="Martin F."/>
            <person name="Silar P."/>
            <person name="Natvig D.O."/>
            <person name="Lalanne C."/>
            <person name="Gautier V."/>
            <person name="Ament-Velasquez S.L."/>
            <person name="Kruys A."/>
            <person name="Hutchinson M.I."/>
            <person name="Powell A.J."/>
            <person name="Barry K."/>
            <person name="Miller A.N."/>
            <person name="Grigoriev I.V."/>
            <person name="Debuchy R."/>
            <person name="Gladieux P."/>
            <person name="Hiltunen Thoren M."/>
            <person name="Johannesson H."/>
        </authorList>
    </citation>
    <scope>NUCLEOTIDE SEQUENCE</scope>
    <source>
        <strain evidence="18">PSN293</strain>
    </source>
</reference>
<evidence type="ECO:0000256" key="12">
    <source>
        <dbReference type="ARBA" id="ARBA00048536"/>
    </source>
</evidence>
<reference evidence="18" key="2">
    <citation type="submission" date="2023-05" db="EMBL/GenBank/DDBJ databases">
        <authorList>
            <consortium name="Lawrence Berkeley National Laboratory"/>
            <person name="Steindorff A."/>
            <person name="Hensen N."/>
            <person name="Bonometti L."/>
            <person name="Westerberg I."/>
            <person name="Brannstrom I.O."/>
            <person name="Guillou S."/>
            <person name="Cros-Aarteil S."/>
            <person name="Calhoun S."/>
            <person name="Haridas S."/>
            <person name="Kuo A."/>
            <person name="Mondo S."/>
            <person name="Pangilinan J."/>
            <person name="Riley R."/>
            <person name="Labutti K."/>
            <person name="Andreopoulos B."/>
            <person name="Lipzen A."/>
            <person name="Chen C."/>
            <person name="Yanf M."/>
            <person name="Daum C."/>
            <person name="Ng V."/>
            <person name="Clum A."/>
            <person name="Ohm R."/>
            <person name="Martin F."/>
            <person name="Silar P."/>
            <person name="Natvig D."/>
            <person name="Lalanne C."/>
            <person name="Gautier V."/>
            <person name="Ament-Velasquez S.L."/>
            <person name="Kruys A."/>
            <person name="Hutchinson M.I."/>
            <person name="Powell A.J."/>
            <person name="Barry K."/>
            <person name="Miller A.N."/>
            <person name="Grigoriev I.V."/>
            <person name="Debuchy R."/>
            <person name="Gladieux P."/>
            <person name="Thoren M.H."/>
            <person name="Johannesson H."/>
        </authorList>
    </citation>
    <scope>NUCLEOTIDE SEQUENCE</scope>
    <source>
        <strain evidence="18">PSN293</strain>
    </source>
</reference>
<comment type="catalytic activity">
    <reaction evidence="13">
        <text>a 2,3-saturated acyl-[ACP] + NAD(+) = a (2E)-enoyl-[ACP] + NADH + H(+)</text>
        <dbReference type="Rhea" id="RHEA:10240"/>
        <dbReference type="Rhea" id="RHEA-COMP:9925"/>
        <dbReference type="Rhea" id="RHEA-COMP:9926"/>
        <dbReference type="ChEBI" id="CHEBI:15378"/>
        <dbReference type="ChEBI" id="CHEBI:57540"/>
        <dbReference type="ChEBI" id="CHEBI:57945"/>
        <dbReference type="ChEBI" id="CHEBI:78784"/>
        <dbReference type="ChEBI" id="CHEBI:78785"/>
        <dbReference type="EC" id="1.3.1.9"/>
    </reaction>
</comment>
<dbReference type="GO" id="GO:0006633">
    <property type="term" value="P:fatty acid biosynthetic process"/>
    <property type="evidence" value="ECO:0007669"/>
    <property type="project" value="InterPro"/>
</dbReference>
<gene>
    <name evidence="18" type="ORF">QBC37DRAFT_432990</name>
</gene>